<evidence type="ECO:0000313" key="10">
    <source>
        <dbReference type="Proteomes" id="UP000587070"/>
    </source>
</evidence>
<evidence type="ECO:0000256" key="6">
    <source>
        <dbReference type="ARBA" id="ARBA00023136"/>
    </source>
</evidence>
<comment type="subcellular location">
    <subcellularLocation>
        <location evidence="1">Cell outer membrane</location>
        <topology evidence="1">Multi-pass membrane protein</topology>
    </subcellularLocation>
</comment>
<dbReference type="Proteomes" id="UP000587070">
    <property type="component" value="Unassembled WGS sequence"/>
</dbReference>
<evidence type="ECO:0000256" key="2">
    <source>
        <dbReference type="ARBA" id="ARBA00008163"/>
    </source>
</evidence>
<gene>
    <name evidence="9" type="ORF">GGD90_000216</name>
</gene>
<comment type="similarity">
    <text evidence="2">Belongs to the OmpP1/FadL family.</text>
</comment>
<dbReference type="InterPro" id="IPR005017">
    <property type="entry name" value="OMPP1/FadL/TodX"/>
</dbReference>
<dbReference type="PANTHER" id="PTHR35093">
    <property type="entry name" value="OUTER MEMBRANE PROTEIN NMB0088-RELATED"/>
    <property type="match status" value="1"/>
</dbReference>
<accession>A0A840FUV2</accession>
<dbReference type="GO" id="GO:0015483">
    <property type="term" value="F:long-chain fatty acid transporting porin activity"/>
    <property type="evidence" value="ECO:0007669"/>
    <property type="project" value="TreeGrafter"/>
</dbReference>
<dbReference type="Gene3D" id="2.40.160.60">
    <property type="entry name" value="Outer membrane protein transport protein (OMPP1/FadL/TodX)"/>
    <property type="match status" value="1"/>
</dbReference>
<organism evidence="9 10">
    <name type="scientific">Rhodocyclus tenuis</name>
    <name type="common">Rhodospirillum tenue</name>
    <dbReference type="NCBI Taxonomy" id="1066"/>
    <lineage>
        <taxon>Bacteria</taxon>
        <taxon>Pseudomonadati</taxon>
        <taxon>Pseudomonadota</taxon>
        <taxon>Betaproteobacteria</taxon>
        <taxon>Rhodocyclales</taxon>
        <taxon>Rhodocyclaceae</taxon>
        <taxon>Rhodocyclus</taxon>
    </lineage>
</organism>
<keyword evidence="5 8" id="KW-0732">Signal</keyword>
<feature type="chain" id="PRO_5032904117" evidence="8">
    <location>
        <begin position="19"/>
        <end position="421"/>
    </location>
</feature>
<evidence type="ECO:0000256" key="3">
    <source>
        <dbReference type="ARBA" id="ARBA00022452"/>
    </source>
</evidence>
<evidence type="ECO:0000256" key="4">
    <source>
        <dbReference type="ARBA" id="ARBA00022692"/>
    </source>
</evidence>
<dbReference type="Pfam" id="PF03349">
    <property type="entry name" value="Toluene_X"/>
    <property type="match status" value="1"/>
</dbReference>
<feature type="signal peptide" evidence="8">
    <location>
        <begin position="1"/>
        <end position="18"/>
    </location>
</feature>
<evidence type="ECO:0000256" key="1">
    <source>
        <dbReference type="ARBA" id="ARBA00004571"/>
    </source>
</evidence>
<dbReference type="RefSeq" id="WP_228273617.1">
    <property type="nucleotide sequence ID" value="NZ_JACIGE010000001.1"/>
</dbReference>
<proteinExistence type="inferred from homology"/>
<comment type="caution">
    <text evidence="9">The sequence shown here is derived from an EMBL/GenBank/DDBJ whole genome shotgun (WGS) entry which is preliminary data.</text>
</comment>
<evidence type="ECO:0000256" key="8">
    <source>
        <dbReference type="SAM" id="SignalP"/>
    </source>
</evidence>
<dbReference type="PANTHER" id="PTHR35093:SF3">
    <property type="entry name" value="LONG-CHAIN FATTY ACID TRANSPORT PROTEIN"/>
    <property type="match status" value="1"/>
</dbReference>
<reference evidence="9 10" key="1">
    <citation type="submission" date="2020-08" db="EMBL/GenBank/DDBJ databases">
        <title>Genome sequencing of Purple Non-Sulfur Bacteria from various extreme environments.</title>
        <authorList>
            <person name="Mayer M."/>
        </authorList>
    </citation>
    <scope>NUCLEOTIDE SEQUENCE [LARGE SCALE GENOMIC DNA]</scope>
    <source>
        <strain evidence="9 10">2761</strain>
    </source>
</reference>
<evidence type="ECO:0000313" key="9">
    <source>
        <dbReference type="EMBL" id="MBB4245867.1"/>
    </source>
</evidence>
<name>A0A840FUV2_RHOTE</name>
<evidence type="ECO:0000256" key="7">
    <source>
        <dbReference type="ARBA" id="ARBA00023237"/>
    </source>
</evidence>
<sequence>MKLIPALVLGLFSGYASAAGFQLIEQNASGMGNAYAGSAAVAENASTIYYNPAGMTYLPGRNFSAGVSAIGVSFKFKDAGTTNPTALGGGAATGGNGGDAGGWGFLPNGYLSWQLNDRWFAGIGFGAPFGLKTDYDKDWKGRYHSTLFDIKTYNINPSIAWKANEVVSLGFGVNWQRIDATFDKAAVVGLGAGGGAPYTTARVSNELNSDAWGWNAGAIFQISPSTRVGASYRSKIKHKADGDQTFGSPFNAALNGSAKATVELPDTFILSAQQQLSDRWELLGDVSWTGWSSIQSLVITGSTTGSSEMLTKFRDTWRVALGANYKYNDAWKLKFGVAYDQSPVDSAKYRTASLPDNNRTWLSLGAQYKLSKDSVLDVGYSHLFVKDSNVANDEDTAARGLLAGTYEASADLVGIQYSLSF</sequence>
<dbReference type="AlphaFoldDB" id="A0A840FUV2"/>
<keyword evidence="7" id="KW-0998">Cell outer membrane</keyword>
<dbReference type="SUPFAM" id="SSF56935">
    <property type="entry name" value="Porins"/>
    <property type="match status" value="1"/>
</dbReference>
<keyword evidence="10" id="KW-1185">Reference proteome</keyword>
<evidence type="ECO:0000256" key="5">
    <source>
        <dbReference type="ARBA" id="ARBA00022729"/>
    </source>
</evidence>
<protein>
    <submittedName>
        <fullName evidence="9">Long-chain fatty acid transport protein</fullName>
    </submittedName>
</protein>
<dbReference type="GO" id="GO:0009279">
    <property type="term" value="C:cell outer membrane"/>
    <property type="evidence" value="ECO:0007669"/>
    <property type="project" value="UniProtKB-SubCell"/>
</dbReference>
<keyword evidence="3" id="KW-1134">Transmembrane beta strand</keyword>
<keyword evidence="6" id="KW-0472">Membrane</keyword>
<dbReference type="EMBL" id="JACIGE010000001">
    <property type="protein sequence ID" value="MBB4245867.1"/>
    <property type="molecule type" value="Genomic_DNA"/>
</dbReference>
<keyword evidence="4" id="KW-0812">Transmembrane</keyword>